<dbReference type="Pfam" id="PF00646">
    <property type="entry name" value="F-box"/>
    <property type="match status" value="1"/>
</dbReference>
<reference evidence="3 4" key="1">
    <citation type="submission" date="2020-09" db="EMBL/GenBank/DDBJ databases">
        <title>De no assembly of potato wild relative species, Solanum commersonii.</title>
        <authorList>
            <person name="Cho K."/>
        </authorList>
    </citation>
    <scope>NUCLEOTIDE SEQUENCE [LARGE SCALE GENOMIC DNA]</scope>
    <source>
        <strain evidence="3">LZ3.2</strain>
        <tissue evidence="3">Leaf</tissue>
    </source>
</reference>
<feature type="region of interest" description="Disordered" evidence="1">
    <location>
        <begin position="184"/>
        <end position="253"/>
    </location>
</feature>
<accession>A0A9J6B5I5</accession>
<dbReference type="SMART" id="SM00256">
    <property type="entry name" value="FBOX"/>
    <property type="match status" value="1"/>
</dbReference>
<gene>
    <name evidence="3" type="ORF">H5410_003621</name>
</gene>
<evidence type="ECO:0000259" key="2">
    <source>
        <dbReference type="PROSITE" id="PS50181"/>
    </source>
</evidence>
<dbReference type="AlphaFoldDB" id="A0A9J6B5I5"/>
<dbReference type="Gene3D" id="1.20.1280.50">
    <property type="match status" value="1"/>
</dbReference>
<evidence type="ECO:0000313" key="3">
    <source>
        <dbReference type="EMBL" id="KAG5631904.1"/>
    </source>
</evidence>
<keyword evidence="4" id="KW-1185">Reference proteome</keyword>
<comment type="caution">
    <text evidence="3">The sequence shown here is derived from an EMBL/GenBank/DDBJ whole genome shotgun (WGS) entry which is preliminary data.</text>
</comment>
<organism evidence="3 4">
    <name type="scientific">Solanum commersonii</name>
    <name type="common">Commerson's wild potato</name>
    <name type="synonym">Commerson's nightshade</name>
    <dbReference type="NCBI Taxonomy" id="4109"/>
    <lineage>
        <taxon>Eukaryota</taxon>
        <taxon>Viridiplantae</taxon>
        <taxon>Streptophyta</taxon>
        <taxon>Embryophyta</taxon>
        <taxon>Tracheophyta</taxon>
        <taxon>Spermatophyta</taxon>
        <taxon>Magnoliopsida</taxon>
        <taxon>eudicotyledons</taxon>
        <taxon>Gunneridae</taxon>
        <taxon>Pentapetalae</taxon>
        <taxon>asterids</taxon>
        <taxon>lamiids</taxon>
        <taxon>Solanales</taxon>
        <taxon>Solanaceae</taxon>
        <taxon>Solanoideae</taxon>
        <taxon>Solaneae</taxon>
        <taxon>Solanum</taxon>
    </lineage>
</organism>
<dbReference type="PANTHER" id="PTHR31639">
    <property type="entry name" value="F-BOX PROTEIN-LIKE"/>
    <property type="match status" value="1"/>
</dbReference>
<name>A0A9J6B5I5_SOLCO</name>
<feature type="domain" description="F-box" evidence="2">
    <location>
        <begin position="8"/>
        <end position="62"/>
    </location>
</feature>
<dbReference type="InterPro" id="IPR053781">
    <property type="entry name" value="F-box_AtFBL13-like"/>
</dbReference>
<sequence>MMAGETLDDRMSELPESLVLQILSLLPTEEAFTTCILSKRWQYLWTSLNSFIFSPKRYWERSKGFRSFVDYVFSLYKHKSQISRWLTFAVKKNVQHVVIYSHPPYIMPRTFFTCSSLITLHIAKCSLVSDIVIAWNLKLEGYWMEDDGSENDSSFEIFALNLQLSHDFHDFNCRHVDVSSVVNAKDKSDQDSDDDEEDSYGDDHQYSDDEEESCSDYFQDSDDDQDSYSDYYEDSDDMEEDNHDEDSDDTEED</sequence>
<feature type="compositionally biased region" description="Acidic residues" evidence="1">
    <location>
        <begin position="208"/>
        <end position="253"/>
    </location>
</feature>
<dbReference type="CDD" id="cd22160">
    <property type="entry name" value="F-box_AtFBL13-like"/>
    <property type="match status" value="1"/>
</dbReference>
<feature type="compositionally biased region" description="Acidic residues" evidence="1">
    <location>
        <begin position="191"/>
        <end position="200"/>
    </location>
</feature>
<dbReference type="EMBL" id="JACXVP010000001">
    <property type="protein sequence ID" value="KAG5631904.1"/>
    <property type="molecule type" value="Genomic_DNA"/>
</dbReference>
<dbReference type="PANTHER" id="PTHR31639:SF166">
    <property type="entry name" value="F-BOX DOMAIN-CONTAINING PROTEIN"/>
    <property type="match status" value="1"/>
</dbReference>
<dbReference type="SUPFAM" id="SSF81383">
    <property type="entry name" value="F-box domain"/>
    <property type="match status" value="1"/>
</dbReference>
<evidence type="ECO:0000313" key="4">
    <source>
        <dbReference type="Proteomes" id="UP000824120"/>
    </source>
</evidence>
<dbReference type="InterPro" id="IPR036047">
    <property type="entry name" value="F-box-like_dom_sf"/>
</dbReference>
<dbReference type="InterPro" id="IPR001810">
    <property type="entry name" value="F-box_dom"/>
</dbReference>
<dbReference type="OrthoDB" id="1939276at2759"/>
<proteinExistence type="predicted"/>
<evidence type="ECO:0000256" key="1">
    <source>
        <dbReference type="SAM" id="MobiDB-lite"/>
    </source>
</evidence>
<protein>
    <recommendedName>
        <fullName evidence="2">F-box domain-containing protein</fullName>
    </recommendedName>
</protein>
<dbReference type="PROSITE" id="PS50181">
    <property type="entry name" value="FBOX"/>
    <property type="match status" value="1"/>
</dbReference>
<dbReference type="Proteomes" id="UP000824120">
    <property type="component" value="Chromosome 1"/>
</dbReference>